<proteinExistence type="predicted"/>
<keyword evidence="3" id="KW-1185">Reference proteome</keyword>
<feature type="compositionally biased region" description="Low complexity" evidence="1">
    <location>
        <begin position="67"/>
        <end position="78"/>
    </location>
</feature>
<gene>
    <name evidence="2" type="ORF">PDE001_LOCUS10480</name>
</gene>
<reference evidence="2" key="1">
    <citation type="submission" date="2022-12" db="EMBL/GenBank/DDBJ databases">
        <authorList>
            <person name="Webb A."/>
        </authorList>
    </citation>
    <scope>NUCLEOTIDE SEQUENCE</scope>
    <source>
        <strain evidence="2">Pd1</strain>
    </source>
</reference>
<protein>
    <submittedName>
        <fullName evidence="2">Uncharacterized protein</fullName>
    </submittedName>
</protein>
<comment type="caution">
    <text evidence="2">The sequence shown here is derived from an EMBL/GenBank/DDBJ whole genome shotgun (WGS) entry which is preliminary data.</text>
</comment>
<sequence length="92" mass="9967">MASCPSCHTRTSPGIRLCSHCGFHFPSNVLCSSARITHAVGSSRQDSFPDDKKRKKLVKVQVKNKLSSGGVGSASSISHVHDDKCPFQVRSR</sequence>
<dbReference type="AlphaFoldDB" id="A0AAV0VAM3"/>
<name>A0AAV0VAM3_9STRA</name>
<evidence type="ECO:0000256" key="1">
    <source>
        <dbReference type="SAM" id="MobiDB-lite"/>
    </source>
</evidence>
<evidence type="ECO:0000313" key="2">
    <source>
        <dbReference type="EMBL" id="CAI5745398.1"/>
    </source>
</evidence>
<dbReference type="Proteomes" id="UP001162029">
    <property type="component" value="Unassembled WGS sequence"/>
</dbReference>
<dbReference type="EMBL" id="CANTFM010002279">
    <property type="protein sequence ID" value="CAI5745398.1"/>
    <property type="molecule type" value="Genomic_DNA"/>
</dbReference>
<feature type="region of interest" description="Disordered" evidence="1">
    <location>
        <begin position="67"/>
        <end position="92"/>
    </location>
</feature>
<evidence type="ECO:0000313" key="3">
    <source>
        <dbReference type="Proteomes" id="UP001162029"/>
    </source>
</evidence>
<accession>A0AAV0VAM3</accession>
<organism evidence="2 3">
    <name type="scientific">Peronospora destructor</name>
    <dbReference type="NCBI Taxonomy" id="86335"/>
    <lineage>
        <taxon>Eukaryota</taxon>
        <taxon>Sar</taxon>
        <taxon>Stramenopiles</taxon>
        <taxon>Oomycota</taxon>
        <taxon>Peronosporomycetes</taxon>
        <taxon>Peronosporales</taxon>
        <taxon>Peronosporaceae</taxon>
        <taxon>Peronospora</taxon>
    </lineage>
</organism>